<dbReference type="EMBL" id="HBEW01002081">
    <property type="protein sequence ID" value="CAD8578389.1"/>
    <property type="molecule type" value="Transcribed_RNA"/>
</dbReference>
<dbReference type="AlphaFoldDB" id="A0A7S0KEF8"/>
<proteinExistence type="predicted"/>
<gene>
    <name evidence="2" type="ORF">OMED0929_LOCUS1707</name>
</gene>
<dbReference type="InterPro" id="IPR025714">
    <property type="entry name" value="Methyltranfer_dom"/>
</dbReference>
<dbReference type="Pfam" id="PF13383">
    <property type="entry name" value="Methyltransf_22"/>
    <property type="match status" value="1"/>
</dbReference>
<dbReference type="PANTHER" id="PTHR32026">
    <property type="entry name" value="METHYLTRANSFERASE-LIKE PROTEIN 24"/>
    <property type="match status" value="1"/>
</dbReference>
<sequence length="339" mass="38568">MVVNFKRIRTARMSRWVGVFACTIATLPLFHFALGTIDLREAVQVYTGKSANELMAAKACSQAVAQAFPHIWNRKKNAHAQYVRERNAKNSKINFTNVARKNAYDYFEPEWTCEDEVRLGKGVVSSGDGPKFVCGSDVLASTKECIVYSIGSNYDFSFEYAVNKIAPQCEIHTFDGTLNLTKRALPEGLKEKNIHFHNWNIVSDCRSEELAKLNSPSHCVFDSLQKLNHHESTMINWLKIDCEGCEFTVIPKFTGSSVKIDQIMIEVHGTNALRIESLFSSLHNAGMMIFHKERNHWGCDGYRCVEYSLISSSYAQKVLHTFLNTKDRWMFDLHKLSTS</sequence>
<evidence type="ECO:0000313" key="2">
    <source>
        <dbReference type="EMBL" id="CAD8578389.1"/>
    </source>
</evidence>
<dbReference type="InterPro" id="IPR026913">
    <property type="entry name" value="METTL24"/>
</dbReference>
<evidence type="ECO:0000259" key="1">
    <source>
        <dbReference type="Pfam" id="PF13383"/>
    </source>
</evidence>
<dbReference type="PANTHER" id="PTHR32026:SF27">
    <property type="entry name" value="METHYLTRANSFERASE FKBM DOMAIN-CONTAINING PROTEIN-RELATED"/>
    <property type="match status" value="1"/>
</dbReference>
<feature type="domain" description="Methyltransferase" evidence="1">
    <location>
        <begin position="71"/>
        <end position="310"/>
    </location>
</feature>
<organism evidence="2">
    <name type="scientific">Ostreococcus mediterraneus</name>
    <dbReference type="NCBI Taxonomy" id="1486918"/>
    <lineage>
        <taxon>Eukaryota</taxon>
        <taxon>Viridiplantae</taxon>
        <taxon>Chlorophyta</taxon>
        <taxon>Mamiellophyceae</taxon>
        <taxon>Mamiellales</taxon>
        <taxon>Bathycoccaceae</taxon>
        <taxon>Ostreococcus</taxon>
    </lineage>
</organism>
<accession>A0A7S0KEF8</accession>
<reference evidence="2" key="1">
    <citation type="submission" date="2021-01" db="EMBL/GenBank/DDBJ databases">
        <authorList>
            <person name="Corre E."/>
            <person name="Pelletier E."/>
            <person name="Niang G."/>
            <person name="Scheremetjew M."/>
            <person name="Finn R."/>
            <person name="Kale V."/>
            <person name="Holt S."/>
            <person name="Cochrane G."/>
            <person name="Meng A."/>
            <person name="Brown T."/>
            <person name="Cohen L."/>
        </authorList>
    </citation>
    <scope>NUCLEOTIDE SEQUENCE</scope>
    <source>
        <strain evidence="2">Clade-D-RCC2572</strain>
    </source>
</reference>
<name>A0A7S0KEF8_9CHLO</name>
<protein>
    <recommendedName>
        <fullName evidence="1">Methyltransferase domain-containing protein</fullName>
    </recommendedName>
</protein>